<dbReference type="CDD" id="cd06464">
    <property type="entry name" value="ACD_sHsps-like"/>
    <property type="match status" value="1"/>
</dbReference>
<dbReference type="Pfam" id="PF23444">
    <property type="entry name" value="DUF7127"/>
    <property type="match status" value="1"/>
</dbReference>
<evidence type="ECO:0000313" key="2">
    <source>
        <dbReference type="Proteomes" id="UP001268864"/>
    </source>
</evidence>
<sequence>MDATERQHDLEISRMEYDDGWTVAADLRPLADDEVTVELIDDTAVVAVDTPMLRTEIDIDLPDDGGTASLRNGVLVVEGSA</sequence>
<accession>A0ABU2FRK9</accession>
<reference evidence="1 2" key="1">
    <citation type="submission" date="2022-06" db="EMBL/GenBank/DDBJ databases">
        <title>Halomicroarcula sp. a new haloarchaeum isolate from saline soil.</title>
        <authorList>
            <person name="Strakova D."/>
            <person name="Galisteo C."/>
            <person name="Sanchez-Porro C."/>
            <person name="Ventosa A."/>
        </authorList>
    </citation>
    <scope>NUCLEOTIDE SEQUENCE [LARGE SCALE GENOMIC DNA]</scope>
    <source>
        <strain evidence="1 2">S3CR25-11</strain>
    </source>
</reference>
<evidence type="ECO:0000313" key="1">
    <source>
        <dbReference type="EMBL" id="MDS0283054.1"/>
    </source>
</evidence>
<organism evidence="1 2">
    <name type="scientific">Haloarcula onubensis</name>
    <dbReference type="NCBI Taxonomy" id="2950539"/>
    <lineage>
        <taxon>Archaea</taxon>
        <taxon>Methanobacteriati</taxon>
        <taxon>Methanobacteriota</taxon>
        <taxon>Stenosarchaea group</taxon>
        <taxon>Halobacteria</taxon>
        <taxon>Halobacteriales</taxon>
        <taxon>Haloarculaceae</taxon>
        <taxon>Haloarcula</taxon>
    </lineage>
</organism>
<name>A0ABU2FRK9_9EURY</name>
<proteinExistence type="predicted"/>
<keyword evidence="2" id="KW-1185">Reference proteome</keyword>
<protein>
    <submittedName>
        <fullName evidence="1">Hsp20/alpha crystallin family protein</fullName>
    </submittedName>
</protein>
<dbReference type="EMBL" id="JAMQOS010000004">
    <property type="protein sequence ID" value="MDS0283054.1"/>
    <property type="molecule type" value="Genomic_DNA"/>
</dbReference>
<gene>
    <name evidence="1" type="ORF">NDI86_13055</name>
</gene>
<dbReference type="InterPro" id="IPR055551">
    <property type="entry name" value="DUF7127"/>
</dbReference>
<dbReference type="RefSeq" id="WP_310900889.1">
    <property type="nucleotide sequence ID" value="NZ_JAMQOS010000004.1"/>
</dbReference>
<dbReference type="Proteomes" id="UP001268864">
    <property type="component" value="Unassembled WGS sequence"/>
</dbReference>
<comment type="caution">
    <text evidence="1">The sequence shown here is derived from an EMBL/GenBank/DDBJ whole genome shotgun (WGS) entry which is preliminary data.</text>
</comment>